<proteinExistence type="predicted"/>
<organism evidence="1 2">
    <name type="scientific">Melia azedarach</name>
    <name type="common">Chinaberry tree</name>
    <dbReference type="NCBI Taxonomy" id="155640"/>
    <lineage>
        <taxon>Eukaryota</taxon>
        <taxon>Viridiplantae</taxon>
        <taxon>Streptophyta</taxon>
        <taxon>Embryophyta</taxon>
        <taxon>Tracheophyta</taxon>
        <taxon>Spermatophyta</taxon>
        <taxon>Magnoliopsida</taxon>
        <taxon>eudicotyledons</taxon>
        <taxon>Gunneridae</taxon>
        <taxon>Pentapetalae</taxon>
        <taxon>rosids</taxon>
        <taxon>malvids</taxon>
        <taxon>Sapindales</taxon>
        <taxon>Meliaceae</taxon>
        <taxon>Melia</taxon>
    </lineage>
</organism>
<comment type="caution">
    <text evidence="1">The sequence shown here is derived from an EMBL/GenBank/DDBJ whole genome shotgun (WGS) entry which is preliminary data.</text>
</comment>
<feature type="non-terminal residue" evidence="1">
    <location>
        <position position="1"/>
    </location>
</feature>
<evidence type="ECO:0000313" key="2">
    <source>
        <dbReference type="Proteomes" id="UP001164539"/>
    </source>
</evidence>
<gene>
    <name evidence="1" type="ORF">OWV82_002587</name>
</gene>
<protein>
    <submittedName>
        <fullName evidence="1">Formimidoyltransferase-cyclodeaminase-like</fullName>
    </submittedName>
</protein>
<dbReference type="Proteomes" id="UP001164539">
    <property type="component" value="Chromosome 1"/>
</dbReference>
<accession>A0ACC1Z3K4</accession>
<evidence type="ECO:0000313" key="1">
    <source>
        <dbReference type="EMBL" id="KAJ4729878.1"/>
    </source>
</evidence>
<reference evidence="1 2" key="1">
    <citation type="journal article" date="2023" name="Science">
        <title>Complex scaffold remodeling in plant triterpene biosynthesis.</title>
        <authorList>
            <person name="De La Pena R."/>
            <person name="Hodgson H."/>
            <person name="Liu J.C."/>
            <person name="Stephenson M.J."/>
            <person name="Martin A.C."/>
            <person name="Owen C."/>
            <person name="Harkess A."/>
            <person name="Leebens-Mack J."/>
            <person name="Jimenez L.E."/>
            <person name="Osbourn A."/>
            <person name="Sattely E.S."/>
        </authorList>
    </citation>
    <scope>NUCLEOTIDE SEQUENCE [LARGE SCALE GENOMIC DNA]</scope>
    <source>
        <strain evidence="2">cv. JPN11</strain>
        <tissue evidence="1">Leaf</tissue>
    </source>
</reference>
<dbReference type="EMBL" id="CM051394">
    <property type="protein sequence ID" value="KAJ4729878.1"/>
    <property type="molecule type" value="Genomic_DNA"/>
</dbReference>
<name>A0ACC1Z3K4_MELAZ</name>
<sequence>VSLSYFAHRGVKLNHLLQWLIYNWVFLLITSLETRLGIKESRKAAAAEEEEQGGMDFSPSCKNKKNKRIANQSTLLCCKFFVSEARNRAALEAIERAARLDPETVVTNKFEDRAYNRARFTLVSYVVHDSTGTAIYSPLQQTVVAMVEAAYAAINLELHSGAHPRLGVVDDIVFHPLARASLDEAAWLAKAVAADIGSRFQVPVYLYAAAHPTDKALETIRRELGYYRPNFMGNQWAGWARPEILPERPNEGPAQVSPAKGVVMIGARPWVGLYNIPIMSTDVSTARRIARMVSARGGGLPTVQTLGLVHGENSTEIACMLLEPNRVGADRVQNRVEMLAAQDGLEVEKGYFTDFSPDMILEKYMNVISSNAD</sequence>
<keyword evidence="2" id="KW-1185">Reference proteome</keyword>